<proteinExistence type="inferred from homology"/>
<evidence type="ECO:0000259" key="4">
    <source>
        <dbReference type="Pfam" id="PF06737"/>
    </source>
</evidence>
<dbReference type="SUPFAM" id="SSF53955">
    <property type="entry name" value="Lysozyme-like"/>
    <property type="match status" value="1"/>
</dbReference>
<gene>
    <name evidence="5" type="ORF">BST14_26450</name>
</gene>
<evidence type="ECO:0000256" key="1">
    <source>
        <dbReference type="ARBA" id="ARBA00010830"/>
    </source>
</evidence>
<evidence type="ECO:0000256" key="3">
    <source>
        <dbReference type="SAM" id="MobiDB-lite"/>
    </source>
</evidence>
<feature type="region of interest" description="Disordered" evidence="3">
    <location>
        <begin position="42"/>
        <end position="61"/>
    </location>
</feature>
<dbReference type="OrthoDB" id="4703944at2"/>
<reference evidence="5 6" key="1">
    <citation type="submission" date="2016-12" db="EMBL/GenBank/DDBJ databases">
        <title>The new phylogeny of genus Mycobacterium.</title>
        <authorList>
            <person name="Tortoli E."/>
            <person name="Trovato A."/>
            <person name="Cirillo D.M."/>
        </authorList>
    </citation>
    <scope>NUCLEOTIDE SEQUENCE [LARGE SCALE GENOMIC DNA]</scope>
    <source>
        <strain evidence="5 6">DSM 45069</strain>
    </source>
</reference>
<sequence length="948" mass="93754">MSSKGVELAAGYISLTVKKAGNGLKDIEAEVEGVGKTADRVGKQAGQSLNDGITKGAKGAGKSVGDAIVESAAKAGTDAGKKAGEALEQGVTKSAKQAGRSVNDELAKSTKSAKDSIIRDIGGGILEAARQGAKDAGTTLEAEFNKAAAKAGRAIGDAIGNSPIGDWTRSLGIDGDKAADAISGIGTAIVGVKEKDLAGTLNGISQALTGIGQGEAANVFSTIGNAAGTAQKQFSTLADGISAGGDALKIFSGNTSGIAGKIGGIGAAAAAAAPEVAALTAAILAAEQEGDKLNKQHFNNRQVFPSEGIPGSAQWLWNKGKRLVNGESLGDVLTTGPGGPGAGGDQPAPAPGPGSPVQGPYTVAPAMPGGPTVDYSKLYGSGGTPQAMPPITPKGGAVQAAPSGNSSGAPAVPLVQTASGTWTSPNPAWAHLIQRESSGINQRQGIIDVNPGGNEAEGLFQITPRTWAAHGGTAFAPSAIAATPQQQAQVAARILQGNPSGSDWGAGLPGRENAAALLQGILPPTGFDDGGVLPPGLTLTNNASGKPEIVLTQDQAKNAAQGMPGVGAGPSDTPLASGQSPGMNGPAALTDLMGGQDPNSPAGMPATGAPAGKDGRTQGFIPAGAGGGGTAGTSLWSGSLQLGAQAINGLIEQAGSAAATAASAAATAGSFGAGGQAGGQAASFLIGIGTKMAERGVQYGFQLAGIGGDALAEILLPFGVPRFFQTDPSQFMPQLPGQAAAVTTGEKAKDKQQGENTPSPTDPVQPGQMPGQQVIGPSAPIATAGTGDFKPAPVGTPGLSGPQPNGPVVPSPAPTQPVGPQTPQSGPMAQPPAPAPQQQAIPPNTTPIHPTDLGGLLGLYDDGGWLMPGGLAANMTNKPEPILNNEQWGNLQTIAAQGMPTPDPKAIGGTGPDYSVRIENVTVKDVNELQREIDSRQRLQMMRYAGRS</sequence>
<feature type="region of interest" description="Disordered" evidence="3">
    <location>
        <begin position="328"/>
        <end position="359"/>
    </location>
</feature>
<feature type="region of interest" description="Disordered" evidence="3">
    <location>
        <begin position="559"/>
        <end position="586"/>
    </location>
</feature>
<dbReference type="AlphaFoldDB" id="A0A1W9Z600"/>
<dbReference type="GO" id="GO:0009372">
    <property type="term" value="P:quorum sensing"/>
    <property type="evidence" value="ECO:0007669"/>
    <property type="project" value="UniProtKB-ARBA"/>
</dbReference>
<dbReference type="GO" id="GO:0042127">
    <property type="term" value="P:regulation of cell population proliferation"/>
    <property type="evidence" value="ECO:0007669"/>
    <property type="project" value="UniProtKB-ARBA"/>
</dbReference>
<dbReference type="InterPro" id="IPR023346">
    <property type="entry name" value="Lysozyme-like_dom_sf"/>
</dbReference>
<dbReference type="Pfam" id="PF06737">
    <property type="entry name" value="Transglycosylas"/>
    <property type="match status" value="1"/>
</dbReference>
<keyword evidence="2" id="KW-0378">Hydrolase</keyword>
<evidence type="ECO:0000313" key="6">
    <source>
        <dbReference type="Proteomes" id="UP000192707"/>
    </source>
</evidence>
<dbReference type="Proteomes" id="UP000192707">
    <property type="component" value="Unassembled WGS sequence"/>
</dbReference>
<dbReference type="RefSeq" id="WP_083067241.1">
    <property type="nucleotide sequence ID" value="NZ_MVHG01000125.1"/>
</dbReference>
<comment type="caution">
    <text evidence="5">The sequence shown here is derived from an EMBL/GenBank/DDBJ whole genome shotgun (WGS) entry which is preliminary data.</text>
</comment>
<protein>
    <recommendedName>
        <fullName evidence="4">Resuscitation-promoting factor core lysozyme-like domain-containing protein</fullName>
    </recommendedName>
</protein>
<organism evidence="5 6">
    <name type="scientific">Mycobacterium arosiense ATCC BAA-1401 = DSM 45069</name>
    <dbReference type="NCBI Taxonomy" id="1265311"/>
    <lineage>
        <taxon>Bacteria</taxon>
        <taxon>Bacillati</taxon>
        <taxon>Actinomycetota</taxon>
        <taxon>Actinomycetes</taxon>
        <taxon>Mycobacteriales</taxon>
        <taxon>Mycobacteriaceae</taxon>
        <taxon>Mycobacterium</taxon>
        <taxon>Mycobacterium avium complex (MAC)</taxon>
    </lineage>
</organism>
<dbReference type="Gene3D" id="1.10.530.10">
    <property type="match status" value="1"/>
</dbReference>
<feature type="domain" description="Resuscitation-promoting factor core lysozyme-like" evidence="4">
    <location>
        <begin position="426"/>
        <end position="498"/>
    </location>
</feature>
<evidence type="ECO:0000256" key="2">
    <source>
        <dbReference type="ARBA" id="ARBA00022801"/>
    </source>
</evidence>
<dbReference type="InterPro" id="IPR010618">
    <property type="entry name" value="RPF"/>
</dbReference>
<feature type="compositionally biased region" description="Pro residues" evidence="3">
    <location>
        <begin position="804"/>
        <end position="817"/>
    </location>
</feature>
<comment type="similarity">
    <text evidence="1">Belongs to the transglycosylase family. Rpf subfamily.</text>
</comment>
<dbReference type="GO" id="GO:0010629">
    <property type="term" value="P:negative regulation of gene expression"/>
    <property type="evidence" value="ECO:0007669"/>
    <property type="project" value="UniProtKB-ARBA"/>
</dbReference>
<evidence type="ECO:0000313" key="5">
    <source>
        <dbReference type="EMBL" id="ORA07765.1"/>
    </source>
</evidence>
<accession>A0A1W9Z600</accession>
<dbReference type="GO" id="GO:0016787">
    <property type="term" value="F:hydrolase activity"/>
    <property type="evidence" value="ECO:0007669"/>
    <property type="project" value="UniProtKB-KW"/>
</dbReference>
<dbReference type="EMBL" id="MVHG01000125">
    <property type="protein sequence ID" value="ORA07765.1"/>
    <property type="molecule type" value="Genomic_DNA"/>
</dbReference>
<dbReference type="GO" id="GO:0005576">
    <property type="term" value="C:extracellular region"/>
    <property type="evidence" value="ECO:0007669"/>
    <property type="project" value="UniProtKB-ARBA"/>
</dbReference>
<feature type="compositionally biased region" description="Low complexity" evidence="3">
    <location>
        <begin position="764"/>
        <end position="777"/>
    </location>
</feature>
<keyword evidence="6" id="KW-1185">Reference proteome</keyword>
<name>A0A1W9Z600_MYCAI</name>
<feature type="region of interest" description="Disordered" evidence="3">
    <location>
        <begin position="729"/>
        <end position="853"/>
    </location>
</feature>